<evidence type="ECO:0000256" key="8">
    <source>
        <dbReference type="ARBA" id="ARBA00047851"/>
    </source>
</evidence>
<comment type="catalytic activity">
    <reaction evidence="7 10">
        <text>4-methyl-5-(2-phosphooxyethyl)-thiazole + 4-amino-2-methyl-5-(diphosphooxymethyl)pyrimidine + H(+) = thiamine phosphate + diphosphate</text>
        <dbReference type="Rhea" id="RHEA:22328"/>
        <dbReference type="ChEBI" id="CHEBI:15378"/>
        <dbReference type="ChEBI" id="CHEBI:33019"/>
        <dbReference type="ChEBI" id="CHEBI:37575"/>
        <dbReference type="ChEBI" id="CHEBI:57841"/>
        <dbReference type="ChEBI" id="CHEBI:58296"/>
        <dbReference type="EC" id="2.5.1.3"/>
    </reaction>
</comment>
<evidence type="ECO:0000256" key="4">
    <source>
        <dbReference type="ARBA" id="ARBA00022723"/>
    </source>
</evidence>
<evidence type="ECO:0000256" key="11">
    <source>
        <dbReference type="SAM" id="MobiDB-lite"/>
    </source>
</evidence>
<evidence type="ECO:0000256" key="7">
    <source>
        <dbReference type="ARBA" id="ARBA00047334"/>
    </source>
</evidence>
<evidence type="ECO:0000313" key="14">
    <source>
        <dbReference type="Proteomes" id="UP001164305"/>
    </source>
</evidence>
<feature type="binding site" evidence="10">
    <location>
        <position position="85"/>
    </location>
    <ligand>
        <name>4-amino-2-methyl-5-(diphosphooxymethyl)pyrimidine</name>
        <dbReference type="ChEBI" id="CHEBI:57841"/>
    </ligand>
</feature>
<dbReference type="PANTHER" id="PTHR20857:SF15">
    <property type="entry name" value="THIAMINE-PHOSPHATE SYNTHASE"/>
    <property type="match status" value="1"/>
</dbReference>
<name>A0ABY6G2X7_9MICO</name>
<dbReference type="InterPro" id="IPR034291">
    <property type="entry name" value="TMP_synthase"/>
</dbReference>
<dbReference type="HAMAP" id="MF_00097">
    <property type="entry name" value="TMP_synthase"/>
    <property type="match status" value="1"/>
</dbReference>
<evidence type="ECO:0000256" key="1">
    <source>
        <dbReference type="ARBA" id="ARBA00003814"/>
    </source>
</evidence>
<dbReference type="Pfam" id="PF02581">
    <property type="entry name" value="TMP-TENI"/>
    <property type="match status" value="1"/>
</dbReference>
<evidence type="ECO:0000256" key="2">
    <source>
        <dbReference type="ARBA" id="ARBA00005165"/>
    </source>
</evidence>
<keyword evidence="4 10" id="KW-0479">Metal-binding</keyword>
<accession>A0ABY6G2X7</accession>
<evidence type="ECO:0000256" key="6">
    <source>
        <dbReference type="ARBA" id="ARBA00022977"/>
    </source>
</evidence>
<feature type="binding site" evidence="10">
    <location>
        <position position="123"/>
    </location>
    <ligand>
        <name>4-amino-2-methyl-5-(diphosphooxymethyl)pyrimidine</name>
        <dbReference type="ChEBI" id="CHEBI:57841"/>
    </ligand>
</feature>
<dbReference type="SUPFAM" id="SSF51391">
    <property type="entry name" value="Thiamin phosphate synthase"/>
    <property type="match status" value="1"/>
</dbReference>
<evidence type="ECO:0000256" key="5">
    <source>
        <dbReference type="ARBA" id="ARBA00022842"/>
    </source>
</evidence>
<feature type="binding site" evidence="10">
    <location>
        <position position="153"/>
    </location>
    <ligand>
        <name>4-amino-2-methyl-5-(diphosphooxymethyl)pyrimidine</name>
        <dbReference type="ChEBI" id="CHEBI:57841"/>
    </ligand>
</feature>
<dbReference type="InterPro" id="IPR036206">
    <property type="entry name" value="ThiamineP_synth_sf"/>
</dbReference>
<feature type="binding site" evidence="10">
    <location>
        <begin position="206"/>
        <end position="207"/>
    </location>
    <ligand>
        <name>2-[(2R,5Z)-2-carboxy-4-methylthiazol-5(2H)-ylidene]ethyl phosphate</name>
        <dbReference type="ChEBI" id="CHEBI:62899"/>
    </ligand>
</feature>
<comment type="catalytic activity">
    <reaction evidence="9 10">
        <text>2-[(2R,5Z)-2-carboxy-4-methylthiazol-5(2H)-ylidene]ethyl phosphate + 4-amino-2-methyl-5-(diphosphooxymethyl)pyrimidine + 2 H(+) = thiamine phosphate + CO2 + diphosphate</text>
        <dbReference type="Rhea" id="RHEA:47844"/>
        <dbReference type="ChEBI" id="CHEBI:15378"/>
        <dbReference type="ChEBI" id="CHEBI:16526"/>
        <dbReference type="ChEBI" id="CHEBI:33019"/>
        <dbReference type="ChEBI" id="CHEBI:37575"/>
        <dbReference type="ChEBI" id="CHEBI:57841"/>
        <dbReference type="ChEBI" id="CHEBI:62899"/>
        <dbReference type="EC" id="2.5.1.3"/>
    </reaction>
</comment>
<protein>
    <recommendedName>
        <fullName evidence="10">Thiamine-phosphate synthase</fullName>
        <shortName evidence="10">TP synthase</shortName>
        <shortName evidence="10">TPS</shortName>
        <ecNumber evidence="10">2.5.1.3</ecNumber>
    </recommendedName>
    <alternativeName>
        <fullName evidence="10">Thiamine-phosphate pyrophosphorylase</fullName>
        <shortName evidence="10">TMP pyrophosphorylase</shortName>
        <shortName evidence="10">TMP-PPase</shortName>
    </alternativeName>
</protein>
<feature type="binding site" evidence="10">
    <location>
        <position position="186"/>
    </location>
    <ligand>
        <name>2-[(2R,5Z)-2-carboxy-4-methylthiazol-5(2H)-ylidene]ethyl phosphate</name>
        <dbReference type="ChEBI" id="CHEBI:62899"/>
    </ligand>
</feature>
<gene>
    <name evidence="10" type="primary">thiE</name>
    <name evidence="13" type="ORF">BRM3_01590</name>
</gene>
<dbReference type="Gene3D" id="3.20.20.70">
    <property type="entry name" value="Aldolase class I"/>
    <property type="match status" value="1"/>
</dbReference>
<dbReference type="EMBL" id="CP107020">
    <property type="protein sequence ID" value="UYG17156.1"/>
    <property type="molecule type" value="Genomic_DNA"/>
</dbReference>
<feature type="binding site" evidence="10">
    <location>
        <begin position="150"/>
        <end position="152"/>
    </location>
    <ligand>
        <name>2-[(2R,5Z)-2-carboxy-4-methylthiazol-5(2H)-ylidene]ethyl phosphate</name>
        <dbReference type="ChEBI" id="CHEBI:62899"/>
    </ligand>
</feature>
<dbReference type="InterPro" id="IPR022998">
    <property type="entry name" value="ThiamineP_synth_TenI"/>
</dbReference>
<proteinExistence type="inferred from homology"/>
<dbReference type="CDD" id="cd00564">
    <property type="entry name" value="TMP_TenI"/>
    <property type="match status" value="1"/>
</dbReference>
<feature type="region of interest" description="Disordered" evidence="11">
    <location>
        <begin position="223"/>
        <end position="249"/>
    </location>
</feature>
<comment type="pathway">
    <text evidence="2 10">Cofactor biosynthesis; thiamine diphosphate biosynthesis; thiamine phosphate from 4-amino-2-methyl-5-diphosphomethylpyrimidine and 4-methyl-5-(2-phosphoethyl)-thiazole: step 1/1.</text>
</comment>
<organism evidence="13 14">
    <name type="scientific">Brachybacterium huguangmaarense</name>
    <dbReference type="NCBI Taxonomy" id="1652028"/>
    <lineage>
        <taxon>Bacteria</taxon>
        <taxon>Bacillati</taxon>
        <taxon>Actinomycetota</taxon>
        <taxon>Actinomycetes</taxon>
        <taxon>Micrococcales</taxon>
        <taxon>Dermabacteraceae</taxon>
        <taxon>Brachybacterium</taxon>
    </lineage>
</organism>
<sequence length="249" mass="25001">MRGALELARRTDWTVYHVTDTALSGGPDRVPAIAAAAVRGGAGAIQVRDKRAGEIEIARLVRACRAAIADAVGTEAAGRVRLFVNDRVDVAVGEGCHLHIGQDDADPVEARRALGDDLLLGLSVSTPAQAAAAVTAGLADVLGIGPVRATDTKPDAAAPLSVAGVAACVRALEAAAARPAAVAIGGIDVELAHALGPTGIDGICVVSAIAVAPSPADAARTLGEALRSGRDSRPDDHLPEPSDPTAPTR</sequence>
<keyword evidence="14" id="KW-1185">Reference proteome</keyword>
<dbReference type="InterPro" id="IPR013785">
    <property type="entry name" value="Aldolase_TIM"/>
</dbReference>
<evidence type="ECO:0000256" key="3">
    <source>
        <dbReference type="ARBA" id="ARBA00022679"/>
    </source>
</evidence>
<comment type="cofactor">
    <cofactor evidence="10">
        <name>Mg(2+)</name>
        <dbReference type="ChEBI" id="CHEBI:18420"/>
    </cofactor>
    <text evidence="10">Binds 1 Mg(2+) ion per subunit.</text>
</comment>
<evidence type="ECO:0000313" key="13">
    <source>
        <dbReference type="EMBL" id="UYG17156.1"/>
    </source>
</evidence>
<reference evidence="13" key="1">
    <citation type="submission" date="2022-10" db="EMBL/GenBank/DDBJ databases">
        <title>Whole-Genome Sequencing of Brachybacterium huguangmaarense BRM-3, Isolated from Betula schmidtii.</title>
        <authorList>
            <person name="Haam D."/>
        </authorList>
    </citation>
    <scope>NUCLEOTIDE SEQUENCE</scope>
    <source>
        <strain evidence="13">BRM-3</strain>
    </source>
</reference>
<feature type="binding site" evidence="10">
    <location>
        <position position="86"/>
    </location>
    <ligand>
        <name>Mg(2+)</name>
        <dbReference type="ChEBI" id="CHEBI:18420"/>
    </ligand>
</feature>
<keyword evidence="3 10" id="KW-0808">Transferase</keyword>
<feature type="binding site" evidence="10">
    <location>
        <begin position="46"/>
        <end position="50"/>
    </location>
    <ligand>
        <name>4-amino-2-methyl-5-(diphosphooxymethyl)pyrimidine</name>
        <dbReference type="ChEBI" id="CHEBI:57841"/>
    </ligand>
</feature>
<evidence type="ECO:0000256" key="9">
    <source>
        <dbReference type="ARBA" id="ARBA00047883"/>
    </source>
</evidence>
<comment type="similarity">
    <text evidence="10">Belongs to the thiamine-phosphate synthase family.</text>
</comment>
<feature type="binding site" evidence="10">
    <location>
        <position position="104"/>
    </location>
    <ligand>
        <name>Mg(2+)</name>
        <dbReference type="ChEBI" id="CHEBI:18420"/>
    </ligand>
</feature>
<dbReference type="EC" id="2.5.1.3" evidence="10"/>
<feature type="domain" description="Thiamine phosphate synthase/TenI" evidence="12">
    <location>
        <begin position="15"/>
        <end position="209"/>
    </location>
</feature>
<dbReference type="PANTHER" id="PTHR20857">
    <property type="entry name" value="THIAMINE-PHOSPHATE PYROPHOSPHORYLASE"/>
    <property type="match status" value="1"/>
</dbReference>
<dbReference type="RefSeq" id="WP_263594365.1">
    <property type="nucleotide sequence ID" value="NZ_CP107020.1"/>
</dbReference>
<keyword evidence="6 10" id="KW-0784">Thiamine biosynthesis</keyword>
<comment type="catalytic activity">
    <reaction evidence="8 10">
        <text>2-(2-carboxy-4-methylthiazol-5-yl)ethyl phosphate + 4-amino-2-methyl-5-(diphosphooxymethyl)pyrimidine + 2 H(+) = thiamine phosphate + CO2 + diphosphate</text>
        <dbReference type="Rhea" id="RHEA:47848"/>
        <dbReference type="ChEBI" id="CHEBI:15378"/>
        <dbReference type="ChEBI" id="CHEBI:16526"/>
        <dbReference type="ChEBI" id="CHEBI:33019"/>
        <dbReference type="ChEBI" id="CHEBI:37575"/>
        <dbReference type="ChEBI" id="CHEBI:57841"/>
        <dbReference type="ChEBI" id="CHEBI:62890"/>
        <dbReference type="EC" id="2.5.1.3"/>
    </reaction>
</comment>
<comment type="function">
    <text evidence="1 10">Condenses 4-methyl-5-(beta-hydroxyethyl)thiazole monophosphate (THZ-P) and 2-methyl-4-amino-5-hydroxymethyl pyrimidine pyrophosphate (HMP-PP) to form thiamine monophosphate (TMP).</text>
</comment>
<evidence type="ECO:0000256" key="10">
    <source>
        <dbReference type="HAMAP-Rule" id="MF_00097"/>
    </source>
</evidence>
<keyword evidence="5 10" id="KW-0460">Magnesium</keyword>
<feature type="compositionally biased region" description="Basic and acidic residues" evidence="11">
    <location>
        <begin position="227"/>
        <end position="240"/>
    </location>
</feature>
<evidence type="ECO:0000259" key="12">
    <source>
        <dbReference type="Pfam" id="PF02581"/>
    </source>
</evidence>
<dbReference type="Proteomes" id="UP001164305">
    <property type="component" value="Chromosome"/>
</dbReference>